<evidence type="ECO:0000259" key="1">
    <source>
        <dbReference type="SMART" id="SM00955"/>
    </source>
</evidence>
<organism evidence="2 3">
    <name type="scientific">Corynebacterium resistens (strain DSM 45100 / JCM 12819 / GTC 2026 / SICGH 158)</name>
    <dbReference type="NCBI Taxonomy" id="662755"/>
    <lineage>
        <taxon>Bacteria</taxon>
        <taxon>Bacillati</taxon>
        <taxon>Actinomycetota</taxon>
        <taxon>Actinomycetes</taxon>
        <taxon>Mycobacteriales</taxon>
        <taxon>Corynebacteriaceae</taxon>
        <taxon>Corynebacterium</taxon>
    </lineage>
</organism>
<dbReference type="InterPro" id="IPR050180">
    <property type="entry name" value="RNR_Ribonuclease"/>
</dbReference>
<dbReference type="HOGENOM" id="CLU_038135_1_0_11"/>
<dbReference type="InterPro" id="IPR040596">
    <property type="entry name" value="RNase_II_C_S1"/>
</dbReference>
<keyword evidence="2" id="KW-0378">Hydrolase</keyword>
<dbReference type="EMBL" id="CP002857">
    <property type="protein sequence ID" value="AEI09076.1"/>
    <property type="molecule type" value="Genomic_DNA"/>
</dbReference>
<dbReference type="GO" id="GO:0000175">
    <property type="term" value="F:3'-5'-RNA exonuclease activity"/>
    <property type="evidence" value="ECO:0007669"/>
    <property type="project" value="TreeGrafter"/>
</dbReference>
<dbReference type="GO" id="GO:0006402">
    <property type="term" value="P:mRNA catabolic process"/>
    <property type="evidence" value="ECO:0007669"/>
    <property type="project" value="TreeGrafter"/>
</dbReference>
<dbReference type="Pfam" id="PF18614">
    <property type="entry name" value="RNase_II_C_S1"/>
    <property type="match status" value="1"/>
</dbReference>
<dbReference type="InterPro" id="IPR012340">
    <property type="entry name" value="NA-bd_OB-fold"/>
</dbReference>
<dbReference type="SUPFAM" id="SSF50249">
    <property type="entry name" value="Nucleic acid-binding proteins"/>
    <property type="match status" value="1"/>
</dbReference>
<accession>F8DZM8</accession>
<dbReference type="KEGG" id="crd:CRES_0719"/>
<dbReference type="Pfam" id="PF00773">
    <property type="entry name" value="RNB"/>
    <property type="match status" value="1"/>
</dbReference>
<dbReference type="SMART" id="SM00955">
    <property type="entry name" value="RNB"/>
    <property type="match status" value="1"/>
</dbReference>
<dbReference type="GO" id="GO:0000932">
    <property type="term" value="C:P-body"/>
    <property type="evidence" value="ECO:0007669"/>
    <property type="project" value="TreeGrafter"/>
</dbReference>
<protein>
    <submittedName>
        <fullName evidence="2">Ribonuclease R</fullName>
        <ecNumber evidence="2">3.1.-.-</ecNumber>
    </submittedName>
</protein>
<proteinExistence type="predicted"/>
<evidence type="ECO:0000313" key="3">
    <source>
        <dbReference type="Proteomes" id="UP000000492"/>
    </source>
</evidence>
<sequence length="500" mass="53502">MGMKLFAAALNFTDIRREFSLPEGFAEEVHRAAAESTDRFADKRADLREVPFVTIDPAGSMDLDQAVHIEQVKATEPPSAGNPCWRVRYAIADVAAFVEQAGEGSANSELVKAESLRRGQTIYVPDGPIRLHPEELSEDRASLLPDQDRPAVVWDMLVTADGEVESCHVQRALVRSVARFDYEGVEADLRAGSLHPSIALLPDVGCARQGSDLRRRAINLRLPSVSVEKDDSAAEGTFHLSIDPRQSMNDYNAELSLMAGMCAGSMMVEAGVGILRTLPPADEKALRKFDTAAIALGYQRGDRSVGELLAEVDASSPQGMALMRDAQSLLRGAGYQAFGFGGEQSEPEGGEPPAIHAGIGGHYAHVTAPLRRLVDRYATEVCLAISAGKPVPEWVRMGVPKVLEVMKASGNLAAQVDKACLKLTEAVVLQPWVGQDFTATVLHAGADSATATIFVENPPVIAECRGNASDGAPEEAATVKVTLVTADPGSREILFAWPAD</sequence>
<reference evidence="2 3" key="1">
    <citation type="journal article" date="2012" name="BMC Genomics">
        <title>Complete genome sequence, lifestyle, and multi-drug resistance of the human pathogen Corynebacterium resistens DSM 45100 isolated from blood samples of a leukemia patient.</title>
        <authorList>
            <person name="Schroder J."/>
            <person name="Maus I."/>
            <person name="Meyer K."/>
            <person name="Wordemann S."/>
            <person name="Blom J."/>
            <person name="Jaenicke S."/>
            <person name="Schneider J."/>
            <person name="Trost E."/>
            <person name="Tauch A."/>
        </authorList>
    </citation>
    <scope>NUCLEOTIDE SEQUENCE [LARGE SCALE GENOMIC DNA]</scope>
    <source>
        <strain evidence="3">DSM 45100 / JCM 12819 / CCUG 50093 / GTC 2026 / SICGH 158</strain>
    </source>
</reference>
<dbReference type="STRING" id="662755.CRES_0719"/>
<dbReference type="Proteomes" id="UP000000492">
    <property type="component" value="Chromosome"/>
</dbReference>
<dbReference type="eggNOG" id="COG0557">
    <property type="taxonomic scope" value="Bacteria"/>
</dbReference>
<gene>
    <name evidence="2" type="primary">rnr</name>
    <name evidence="2" type="ordered locus">CRES_0719</name>
</gene>
<name>F8DZM8_CORRG</name>
<dbReference type="AlphaFoldDB" id="F8DZM8"/>
<dbReference type="GO" id="GO:0003723">
    <property type="term" value="F:RNA binding"/>
    <property type="evidence" value="ECO:0007669"/>
    <property type="project" value="InterPro"/>
</dbReference>
<feature type="domain" description="RNB" evidence="1">
    <location>
        <begin position="44"/>
        <end position="388"/>
    </location>
</feature>
<dbReference type="EC" id="3.1.-.-" evidence="2"/>
<evidence type="ECO:0000313" key="2">
    <source>
        <dbReference type="EMBL" id="AEI09076.1"/>
    </source>
</evidence>
<dbReference type="InterPro" id="IPR001900">
    <property type="entry name" value="RNase_II/R"/>
</dbReference>
<dbReference type="PANTHER" id="PTHR23355:SF42">
    <property type="entry name" value="RIBONUCLEASE II, CHLOROPLASTIC_MITOCHONDRIAL"/>
    <property type="match status" value="1"/>
</dbReference>
<dbReference type="PANTHER" id="PTHR23355">
    <property type="entry name" value="RIBONUCLEASE"/>
    <property type="match status" value="1"/>
</dbReference>
<keyword evidence="3" id="KW-1185">Reference proteome</keyword>